<dbReference type="GO" id="GO:0005829">
    <property type="term" value="C:cytosol"/>
    <property type="evidence" value="ECO:0007669"/>
    <property type="project" value="TreeGrafter"/>
</dbReference>
<evidence type="ECO:0000256" key="7">
    <source>
        <dbReference type="ARBA" id="ARBA00023163"/>
    </source>
</evidence>
<evidence type="ECO:0000256" key="1">
    <source>
        <dbReference type="ARBA" id="ARBA00004496"/>
    </source>
</evidence>
<dbReference type="PANTHER" id="PTHR48111:SF35">
    <property type="entry name" value="TRANSCRIPTIONAL REGULATORY PROTEIN QSEB"/>
    <property type="match status" value="1"/>
</dbReference>
<evidence type="ECO:0000256" key="6">
    <source>
        <dbReference type="ARBA" id="ARBA00023125"/>
    </source>
</evidence>
<dbReference type="Gene3D" id="1.10.10.10">
    <property type="entry name" value="Winged helix-like DNA-binding domain superfamily/Winged helix DNA-binding domain"/>
    <property type="match status" value="1"/>
</dbReference>
<dbReference type="AlphaFoldDB" id="A0A4Z0M6U9"/>
<evidence type="ECO:0000259" key="10">
    <source>
        <dbReference type="PROSITE" id="PS50110"/>
    </source>
</evidence>
<dbReference type="SUPFAM" id="SSF46894">
    <property type="entry name" value="C-terminal effector domain of the bipartite response regulators"/>
    <property type="match status" value="1"/>
</dbReference>
<dbReference type="RefSeq" id="WP_135441277.1">
    <property type="nucleotide sequence ID" value="NZ_SRLE01000004.1"/>
</dbReference>
<feature type="DNA-binding region" description="OmpR/PhoB-type" evidence="9">
    <location>
        <begin position="125"/>
        <end position="219"/>
    </location>
</feature>
<dbReference type="PROSITE" id="PS50110">
    <property type="entry name" value="RESPONSE_REGULATORY"/>
    <property type="match status" value="1"/>
</dbReference>
<evidence type="ECO:0000259" key="11">
    <source>
        <dbReference type="PROSITE" id="PS51755"/>
    </source>
</evidence>
<evidence type="ECO:0000256" key="8">
    <source>
        <dbReference type="PROSITE-ProRule" id="PRU00169"/>
    </source>
</evidence>
<keyword evidence="6 9" id="KW-0238">DNA-binding</keyword>
<dbReference type="FunFam" id="3.40.50.2300:FF:000002">
    <property type="entry name" value="DNA-binding response regulator PhoP"/>
    <property type="match status" value="1"/>
</dbReference>
<dbReference type="Gene3D" id="6.10.250.690">
    <property type="match status" value="1"/>
</dbReference>
<dbReference type="SMART" id="SM00448">
    <property type="entry name" value="REC"/>
    <property type="match status" value="1"/>
</dbReference>
<reference evidence="12 13" key="1">
    <citation type="submission" date="2019-04" db="EMBL/GenBank/DDBJ databases">
        <title>Taxonomy of novel Haliea sp. from mangrove soil of West Coast of India.</title>
        <authorList>
            <person name="Verma A."/>
            <person name="Kumar P."/>
            <person name="Krishnamurthi S."/>
        </authorList>
    </citation>
    <scope>NUCLEOTIDE SEQUENCE [LARGE SCALE GENOMIC DNA]</scope>
    <source>
        <strain evidence="12 13">SAOS-164</strain>
    </source>
</reference>
<dbReference type="OrthoDB" id="9802426at2"/>
<dbReference type="EMBL" id="SRLE01000004">
    <property type="protein sequence ID" value="TGD75136.1"/>
    <property type="molecule type" value="Genomic_DNA"/>
</dbReference>
<gene>
    <name evidence="12" type="ORF">E4634_03780</name>
</gene>
<dbReference type="CDD" id="cd00383">
    <property type="entry name" value="trans_reg_C"/>
    <property type="match status" value="1"/>
</dbReference>
<organism evidence="12 13">
    <name type="scientific">Mangrovimicrobium sediminis</name>
    <dbReference type="NCBI Taxonomy" id="2562682"/>
    <lineage>
        <taxon>Bacteria</taxon>
        <taxon>Pseudomonadati</taxon>
        <taxon>Pseudomonadota</taxon>
        <taxon>Gammaproteobacteria</taxon>
        <taxon>Cellvibrionales</taxon>
        <taxon>Halieaceae</taxon>
        <taxon>Mangrovimicrobium</taxon>
    </lineage>
</organism>
<feature type="domain" description="OmpR/PhoB-type" evidence="11">
    <location>
        <begin position="125"/>
        <end position="219"/>
    </location>
</feature>
<proteinExistence type="predicted"/>
<dbReference type="GO" id="GO:0032993">
    <property type="term" value="C:protein-DNA complex"/>
    <property type="evidence" value="ECO:0007669"/>
    <property type="project" value="TreeGrafter"/>
</dbReference>
<keyword evidence="3 8" id="KW-0597">Phosphoprotein</keyword>
<evidence type="ECO:0000256" key="9">
    <source>
        <dbReference type="PROSITE-ProRule" id="PRU01091"/>
    </source>
</evidence>
<comment type="caution">
    <text evidence="12">The sequence shown here is derived from an EMBL/GenBank/DDBJ whole genome shotgun (WGS) entry which is preliminary data.</text>
</comment>
<dbReference type="Pfam" id="PF00486">
    <property type="entry name" value="Trans_reg_C"/>
    <property type="match status" value="1"/>
</dbReference>
<feature type="domain" description="Response regulatory" evidence="10">
    <location>
        <begin position="2"/>
        <end position="116"/>
    </location>
</feature>
<dbReference type="GO" id="GO:0006355">
    <property type="term" value="P:regulation of DNA-templated transcription"/>
    <property type="evidence" value="ECO:0007669"/>
    <property type="project" value="InterPro"/>
</dbReference>
<dbReference type="PANTHER" id="PTHR48111">
    <property type="entry name" value="REGULATOR OF RPOS"/>
    <property type="match status" value="1"/>
</dbReference>
<dbReference type="CDD" id="cd17624">
    <property type="entry name" value="REC_OmpR_PmrA-like"/>
    <property type="match status" value="1"/>
</dbReference>
<keyword evidence="13" id="KW-1185">Reference proteome</keyword>
<dbReference type="Pfam" id="PF00072">
    <property type="entry name" value="Response_reg"/>
    <property type="match status" value="1"/>
</dbReference>
<dbReference type="SUPFAM" id="SSF52172">
    <property type="entry name" value="CheY-like"/>
    <property type="match status" value="1"/>
</dbReference>
<dbReference type="PROSITE" id="PS51755">
    <property type="entry name" value="OMPR_PHOB"/>
    <property type="match status" value="1"/>
</dbReference>
<dbReference type="GO" id="GO:0000976">
    <property type="term" value="F:transcription cis-regulatory region binding"/>
    <property type="evidence" value="ECO:0007669"/>
    <property type="project" value="TreeGrafter"/>
</dbReference>
<dbReference type="GO" id="GO:0000156">
    <property type="term" value="F:phosphorelay response regulator activity"/>
    <property type="evidence" value="ECO:0007669"/>
    <property type="project" value="TreeGrafter"/>
</dbReference>
<dbReference type="InterPro" id="IPR011006">
    <property type="entry name" value="CheY-like_superfamily"/>
</dbReference>
<evidence type="ECO:0000256" key="2">
    <source>
        <dbReference type="ARBA" id="ARBA00022490"/>
    </source>
</evidence>
<evidence type="ECO:0000313" key="13">
    <source>
        <dbReference type="Proteomes" id="UP000298050"/>
    </source>
</evidence>
<dbReference type="InterPro" id="IPR039420">
    <property type="entry name" value="WalR-like"/>
</dbReference>
<dbReference type="InterPro" id="IPR036388">
    <property type="entry name" value="WH-like_DNA-bd_sf"/>
</dbReference>
<dbReference type="InterPro" id="IPR016032">
    <property type="entry name" value="Sig_transdc_resp-reg_C-effctor"/>
</dbReference>
<comment type="subcellular location">
    <subcellularLocation>
        <location evidence="1">Cytoplasm</location>
    </subcellularLocation>
</comment>
<dbReference type="InterPro" id="IPR001789">
    <property type="entry name" value="Sig_transdc_resp-reg_receiver"/>
</dbReference>
<dbReference type="Proteomes" id="UP000298050">
    <property type="component" value="Unassembled WGS sequence"/>
</dbReference>
<feature type="modified residue" description="4-aspartylphosphate" evidence="8">
    <location>
        <position position="51"/>
    </location>
</feature>
<evidence type="ECO:0000256" key="3">
    <source>
        <dbReference type="ARBA" id="ARBA00022553"/>
    </source>
</evidence>
<dbReference type="InterPro" id="IPR001867">
    <property type="entry name" value="OmpR/PhoB-type_DNA-bd"/>
</dbReference>
<name>A0A4Z0M6U9_9GAMM</name>
<protein>
    <submittedName>
        <fullName evidence="12">Response regulator transcription factor</fullName>
    </submittedName>
</protein>
<evidence type="ECO:0000256" key="4">
    <source>
        <dbReference type="ARBA" id="ARBA00023012"/>
    </source>
</evidence>
<keyword evidence="4" id="KW-0902">Two-component regulatory system</keyword>
<keyword evidence="2" id="KW-0963">Cytoplasm</keyword>
<evidence type="ECO:0000313" key="12">
    <source>
        <dbReference type="EMBL" id="TGD75136.1"/>
    </source>
</evidence>
<dbReference type="SMART" id="SM00862">
    <property type="entry name" value="Trans_reg_C"/>
    <property type="match status" value="1"/>
</dbReference>
<sequence length="220" mass="24386">MHILLVEDDSSLAEGLQQALGKQGYVVNHVPSGRLALAAFASEPPDVLVLDLGLPDMDGLQVLSELRSKGLRTPVLVLTARDQLDDKVTGLDRGADDYLAKPFDMQELCARLRVFERRLSSVAVSHVVRVGEVELDTAAHAISVAGCEVEMPRREYMLLKTLMENAGKVLTREALEARLYSWGEEIASNALEVHIHHLRKKLPEKFIKTVRGIGYSVPRR</sequence>
<dbReference type="Gene3D" id="3.40.50.2300">
    <property type="match status" value="1"/>
</dbReference>
<keyword evidence="7" id="KW-0804">Transcription</keyword>
<evidence type="ECO:0000256" key="5">
    <source>
        <dbReference type="ARBA" id="ARBA00023015"/>
    </source>
</evidence>
<accession>A0A4Z0M6U9</accession>
<keyword evidence="5" id="KW-0805">Transcription regulation</keyword>